<evidence type="ECO:0000259" key="2">
    <source>
        <dbReference type="Pfam" id="PF01370"/>
    </source>
</evidence>
<keyword evidence="3" id="KW-0413">Isomerase</keyword>
<dbReference type="PANTHER" id="PTHR43000">
    <property type="entry name" value="DTDP-D-GLUCOSE 4,6-DEHYDRATASE-RELATED"/>
    <property type="match status" value="1"/>
</dbReference>
<evidence type="ECO:0000313" key="3">
    <source>
        <dbReference type="EMBL" id="VAX13207.1"/>
    </source>
</evidence>
<sequence>MPENNKNNRILVTGSNGFVGQRLLSTLLQQGYKVNCAQRNSLTNKEKRPGCEYYVVGDFSENPVWDEALDKVDCVVHLAARVHVMQETETDPLTAFRKTNVEASLKLARAAVKKKVRCFVYISTIKVNGEQTENRAFTEEDALNPLDPYARSKLEAEQGLMALGKETGMEVVIIRPVLVYGPGVKGNVLRLLQLIEKGMPLPFKGINNRRSLLALDNLVDLIILCSRHPAAVNQVFLATDGNDISTERLVKLCADSMHRRLILFGVPIFLRRILSRLSSRFRKLERRLYGSLQADSSKARKLLDWQPPKSVEQGLTDTVNWYLNR</sequence>
<feature type="domain" description="NAD-dependent epimerase/dehydratase" evidence="2">
    <location>
        <begin position="10"/>
        <end position="232"/>
    </location>
</feature>
<name>A0A3B1C8N6_9ZZZZ</name>
<reference evidence="3" key="1">
    <citation type="submission" date="2018-06" db="EMBL/GenBank/DDBJ databases">
        <authorList>
            <person name="Zhirakovskaya E."/>
        </authorList>
    </citation>
    <scope>NUCLEOTIDE SEQUENCE</scope>
</reference>
<dbReference type="Gene3D" id="3.40.50.720">
    <property type="entry name" value="NAD(P)-binding Rossmann-like Domain"/>
    <property type="match status" value="1"/>
</dbReference>
<evidence type="ECO:0000256" key="1">
    <source>
        <dbReference type="ARBA" id="ARBA00007637"/>
    </source>
</evidence>
<comment type="similarity">
    <text evidence="1">Belongs to the NAD(P)-dependent epimerase/dehydratase family.</text>
</comment>
<accession>A0A3B1C8N6</accession>
<dbReference type="Pfam" id="PF01370">
    <property type="entry name" value="Epimerase"/>
    <property type="match status" value="1"/>
</dbReference>
<dbReference type="GO" id="GO:0003978">
    <property type="term" value="F:UDP-glucose 4-epimerase activity"/>
    <property type="evidence" value="ECO:0007669"/>
    <property type="project" value="UniProtKB-EC"/>
</dbReference>
<dbReference type="AlphaFoldDB" id="A0A3B1C8N6"/>
<protein>
    <submittedName>
        <fullName evidence="3">UDP-glucose 4-epimerase</fullName>
        <ecNumber evidence="3">5.1.3.2</ecNumber>
    </submittedName>
</protein>
<dbReference type="InterPro" id="IPR001509">
    <property type="entry name" value="Epimerase_deHydtase"/>
</dbReference>
<dbReference type="EMBL" id="UOFZ01000106">
    <property type="protein sequence ID" value="VAX13207.1"/>
    <property type="molecule type" value="Genomic_DNA"/>
</dbReference>
<dbReference type="EC" id="5.1.3.2" evidence="3"/>
<proteinExistence type="inferred from homology"/>
<organism evidence="3">
    <name type="scientific">hydrothermal vent metagenome</name>
    <dbReference type="NCBI Taxonomy" id="652676"/>
    <lineage>
        <taxon>unclassified sequences</taxon>
        <taxon>metagenomes</taxon>
        <taxon>ecological metagenomes</taxon>
    </lineage>
</organism>
<gene>
    <name evidence="3" type="ORF">MNBD_GAMMA24-1144</name>
</gene>
<dbReference type="SUPFAM" id="SSF51735">
    <property type="entry name" value="NAD(P)-binding Rossmann-fold domains"/>
    <property type="match status" value="1"/>
</dbReference>
<dbReference type="InterPro" id="IPR036291">
    <property type="entry name" value="NAD(P)-bd_dom_sf"/>
</dbReference>